<name>A0ABT0IQ95_9HYPH</name>
<dbReference type="EMBL" id="JALPRY010000009">
    <property type="protein sequence ID" value="MCK8780018.1"/>
    <property type="molecule type" value="Genomic_DNA"/>
</dbReference>
<gene>
    <name evidence="1" type="ORF">M0654_08475</name>
</gene>
<organism evidence="1 2">
    <name type="scientific">Neorhizobium turbinariae</name>
    <dbReference type="NCBI Taxonomy" id="2937795"/>
    <lineage>
        <taxon>Bacteria</taxon>
        <taxon>Pseudomonadati</taxon>
        <taxon>Pseudomonadota</taxon>
        <taxon>Alphaproteobacteria</taxon>
        <taxon>Hyphomicrobiales</taxon>
        <taxon>Rhizobiaceae</taxon>
        <taxon>Rhizobium/Agrobacterium group</taxon>
        <taxon>Neorhizobium</taxon>
    </lineage>
</organism>
<protein>
    <submittedName>
        <fullName evidence="1">Uncharacterized protein</fullName>
    </submittedName>
</protein>
<accession>A0ABT0IQ95</accession>
<dbReference type="Proteomes" id="UP001202827">
    <property type="component" value="Unassembled WGS sequence"/>
</dbReference>
<comment type="caution">
    <text evidence="1">The sequence shown here is derived from an EMBL/GenBank/DDBJ whole genome shotgun (WGS) entry which is preliminary data.</text>
</comment>
<evidence type="ECO:0000313" key="1">
    <source>
        <dbReference type="EMBL" id="MCK8780018.1"/>
    </source>
</evidence>
<keyword evidence="2" id="KW-1185">Reference proteome</keyword>
<proteinExistence type="predicted"/>
<sequence>MFDAHLNHPVGALAPEQLAMLQRVFDDACEASGIKKGTSRAEGLAAVLMKLYNSGIRDQTTLENMLSDVHRI</sequence>
<reference evidence="1 2" key="1">
    <citation type="submission" date="2022-04" db="EMBL/GenBank/DDBJ databases">
        <title>Rhizobium coralii sp. nov., isolated from coral Turbinaria peltata.</title>
        <authorList>
            <person name="Sun H."/>
        </authorList>
    </citation>
    <scope>NUCLEOTIDE SEQUENCE [LARGE SCALE GENOMIC DNA]</scope>
    <source>
        <strain evidence="1 2">NTR19</strain>
    </source>
</reference>
<dbReference type="RefSeq" id="WP_150132733.1">
    <property type="nucleotide sequence ID" value="NZ_JALPRY010000009.1"/>
</dbReference>
<evidence type="ECO:0000313" key="2">
    <source>
        <dbReference type="Proteomes" id="UP001202827"/>
    </source>
</evidence>